<dbReference type="Pfam" id="PF12974">
    <property type="entry name" value="Phosphonate-bd"/>
    <property type="match status" value="1"/>
</dbReference>
<dbReference type="AlphaFoldDB" id="B8GQW4"/>
<dbReference type="PANTHER" id="PTHR35841:SF1">
    <property type="entry name" value="PHOSPHONATES-BINDING PERIPLASMIC PROTEIN"/>
    <property type="match status" value="1"/>
</dbReference>
<organism evidence="1 2">
    <name type="scientific">Thioalkalivibrio sulfidiphilus (strain HL-EbGR7)</name>
    <dbReference type="NCBI Taxonomy" id="396588"/>
    <lineage>
        <taxon>Bacteria</taxon>
        <taxon>Pseudomonadati</taxon>
        <taxon>Pseudomonadota</taxon>
        <taxon>Gammaproteobacteria</taxon>
        <taxon>Chromatiales</taxon>
        <taxon>Ectothiorhodospiraceae</taxon>
        <taxon>Thioalkalivibrio</taxon>
    </lineage>
</organism>
<evidence type="ECO:0000313" key="1">
    <source>
        <dbReference type="EMBL" id="ACL72384.1"/>
    </source>
</evidence>
<reference evidence="1 2" key="1">
    <citation type="journal article" date="2011" name="Stand. Genomic Sci.">
        <title>Complete genome sequence of 'Thioalkalivibrio sulfidophilus' HL-EbGr7.</title>
        <authorList>
            <person name="Muyzer G."/>
            <person name="Sorokin D.Y."/>
            <person name="Mavromatis K."/>
            <person name="Lapidus A."/>
            <person name="Clum A."/>
            <person name="Ivanova N."/>
            <person name="Pati A."/>
            <person name="d'Haeseleer P."/>
            <person name="Woyke T."/>
            <person name="Kyrpides N.C."/>
        </authorList>
    </citation>
    <scope>NUCLEOTIDE SEQUENCE [LARGE SCALE GENOMIC DNA]</scope>
    <source>
        <strain evidence="1 2">HL-EbGR7</strain>
    </source>
</reference>
<sequence precursor="true">MFTHAHGPYILAAERPRRSPGRWLLFTALWLTLLLPLAAAQARPDAQQPTLKFGLLPFASPVALFERFAPLRDYLNVQLGTQFVLETARDFSVHVQRIETGDYHLLLTAPHFVPIALDSGHYELLAAYKEDLSTVYLVGRDDPAADLSALAGRRIGTPPPEALITLVGEDHLLKVLGDQAPAPTFVPFPSHNAAIHAIASGLVDAAAVSINVARLDINRGVPVRILDETPQFPGVGILARKDLAEPLREALRETLISMTDREDGSDVLRVMIYAGYKAASAEDYEPFRAILPRARQYLSPVSTEP</sequence>
<dbReference type="PANTHER" id="PTHR35841">
    <property type="entry name" value="PHOSPHONATES-BINDING PERIPLASMIC PROTEIN"/>
    <property type="match status" value="1"/>
</dbReference>
<dbReference type="eggNOG" id="COG3221">
    <property type="taxonomic scope" value="Bacteria"/>
</dbReference>
<evidence type="ECO:0000313" key="2">
    <source>
        <dbReference type="Proteomes" id="UP000002383"/>
    </source>
</evidence>
<dbReference type="Proteomes" id="UP000002383">
    <property type="component" value="Chromosome"/>
</dbReference>
<dbReference type="KEGG" id="tgr:Tgr7_1298"/>
<dbReference type="EMBL" id="CP001339">
    <property type="protein sequence ID" value="ACL72384.1"/>
    <property type="molecule type" value="Genomic_DNA"/>
</dbReference>
<name>B8GQW4_THISH</name>
<dbReference type="HOGENOM" id="CLU_051472_7_1_6"/>
<accession>B8GQW4</accession>
<gene>
    <name evidence="1" type="ordered locus">Tgr7_1298</name>
</gene>
<keyword evidence="2" id="KW-1185">Reference proteome</keyword>
<dbReference type="STRING" id="396588.Tgr7_1298"/>
<dbReference type="SUPFAM" id="SSF53850">
    <property type="entry name" value="Periplasmic binding protein-like II"/>
    <property type="match status" value="1"/>
</dbReference>
<dbReference type="Gene3D" id="3.40.190.10">
    <property type="entry name" value="Periplasmic binding protein-like II"/>
    <property type="match status" value="2"/>
</dbReference>
<protein>
    <submittedName>
        <fullName evidence="1">ABC-type phosphate/phosphonate transport system periplasmic component-like protein</fullName>
    </submittedName>
</protein>
<proteinExistence type="predicted"/>